<feature type="domain" description="Pectinesterase inhibitor" evidence="5">
    <location>
        <begin position="31"/>
        <end position="177"/>
    </location>
</feature>
<comment type="caution">
    <text evidence="6">The sequence shown here is derived from an EMBL/GenBank/DDBJ whole genome shotgun (WGS) entry which is preliminary data.</text>
</comment>
<organism evidence="6 7">
    <name type="scientific">Platanthera guangdongensis</name>
    <dbReference type="NCBI Taxonomy" id="2320717"/>
    <lineage>
        <taxon>Eukaryota</taxon>
        <taxon>Viridiplantae</taxon>
        <taxon>Streptophyta</taxon>
        <taxon>Embryophyta</taxon>
        <taxon>Tracheophyta</taxon>
        <taxon>Spermatophyta</taxon>
        <taxon>Magnoliopsida</taxon>
        <taxon>Liliopsida</taxon>
        <taxon>Asparagales</taxon>
        <taxon>Orchidaceae</taxon>
        <taxon>Orchidoideae</taxon>
        <taxon>Orchideae</taxon>
        <taxon>Orchidinae</taxon>
        <taxon>Platanthera</taxon>
    </lineage>
</organism>
<evidence type="ECO:0000313" key="7">
    <source>
        <dbReference type="Proteomes" id="UP001412067"/>
    </source>
</evidence>
<dbReference type="CDD" id="cd15800">
    <property type="entry name" value="PMEI-like_2"/>
    <property type="match status" value="1"/>
</dbReference>
<dbReference type="NCBIfam" id="TIGR01614">
    <property type="entry name" value="PME_inhib"/>
    <property type="match status" value="1"/>
</dbReference>
<feature type="signal peptide" evidence="4">
    <location>
        <begin position="1"/>
        <end position="28"/>
    </location>
</feature>
<evidence type="ECO:0000256" key="4">
    <source>
        <dbReference type="SAM" id="SignalP"/>
    </source>
</evidence>
<dbReference type="Pfam" id="PF04043">
    <property type="entry name" value="PMEI"/>
    <property type="match status" value="1"/>
</dbReference>
<keyword evidence="1 4" id="KW-0732">Signal</keyword>
<dbReference type="SMART" id="SM00856">
    <property type="entry name" value="PMEI"/>
    <property type="match status" value="1"/>
</dbReference>
<protein>
    <recommendedName>
        <fullName evidence="5">Pectinesterase inhibitor domain-containing protein</fullName>
    </recommendedName>
</protein>
<keyword evidence="2" id="KW-1015">Disulfide bond</keyword>
<name>A0ABR2LY55_9ASPA</name>
<dbReference type="PANTHER" id="PTHR35357">
    <property type="entry name" value="OS02G0537100 PROTEIN"/>
    <property type="match status" value="1"/>
</dbReference>
<dbReference type="InterPro" id="IPR035513">
    <property type="entry name" value="Invertase/methylesterase_inhib"/>
</dbReference>
<keyword evidence="7" id="KW-1185">Reference proteome</keyword>
<dbReference type="InterPro" id="IPR006501">
    <property type="entry name" value="Pectinesterase_inhib_dom"/>
</dbReference>
<accession>A0ABR2LY55</accession>
<comment type="similarity">
    <text evidence="3">Belongs to the PMEI family.</text>
</comment>
<reference evidence="6 7" key="1">
    <citation type="journal article" date="2022" name="Nat. Plants">
        <title>Genomes of leafy and leafless Platanthera orchids illuminate the evolution of mycoheterotrophy.</title>
        <authorList>
            <person name="Li M.H."/>
            <person name="Liu K.W."/>
            <person name="Li Z."/>
            <person name="Lu H.C."/>
            <person name="Ye Q.L."/>
            <person name="Zhang D."/>
            <person name="Wang J.Y."/>
            <person name="Li Y.F."/>
            <person name="Zhong Z.M."/>
            <person name="Liu X."/>
            <person name="Yu X."/>
            <person name="Liu D.K."/>
            <person name="Tu X.D."/>
            <person name="Liu B."/>
            <person name="Hao Y."/>
            <person name="Liao X.Y."/>
            <person name="Jiang Y.T."/>
            <person name="Sun W.H."/>
            <person name="Chen J."/>
            <person name="Chen Y.Q."/>
            <person name="Ai Y."/>
            <person name="Zhai J.W."/>
            <person name="Wu S.S."/>
            <person name="Zhou Z."/>
            <person name="Hsiao Y.Y."/>
            <person name="Wu W.L."/>
            <person name="Chen Y.Y."/>
            <person name="Lin Y.F."/>
            <person name="Hsu J.L."/>
            <person name="Li C.Y."/>
            <person name="Wang Z.W."/>
            <person name="Zhao X."/>
            <person name="Zhong W.Y."/>
            <person name="Ma X.K."/>
            <person name="Ma L."/>
            <person name="Huang J."/>
            <person name="Chen G.Z."/>
            <person name="Huang M.Z."/>
            <person name="Huang L."/>
            <person name="Peng D.H."/>
            <person name="Luo Y.B."/>
            <person name="Zou S.Q."/>
            <person name="Chen S.P."/>
            <person name="Lan S."/>
            <person name="Tsai W.C."/>
            <person name="Van de Peer Y."/>
            <person name="Liu Z.J."/>
        </authorList>
    </citation>
    <scope>NUCLEOTIDE SEQUENCE [LARGE SCALE GENOMIC DNA]</scope>
    <source>
        <strain evidence="6">Lor288</strain>
    </source>
</reference>
<evidence type="ECO:0000256" key="1">
    <source>
        <dbReference type="ARBA" id="ARBA00022729"/>
    </source>
</evidence>
<dbReference type="Gene3D" id="1.20.140.40">
    <property type="entry name" value="Invertase/pectin methylesterase inhibitor family protein"/>
    <property type="match status" value="1"/>
</dbReference>
<evidence type="ECO:0000256" key="2">
    <source>
        <dbReference type="ARBA" id="ARBA00023157"/>
    </source>
</evidence>
<proteinExistence type="inferred from homology"/>
<evidence type="ECO:0000259" key="5">
    <source>
        <dbReference type="SMART" id="SM00856"/>
    </source>
</evidence>
<dbReference type="SUPFAM" id="SSF101148">
    <property type="entry name" value="Plant invertase/pectin methylesterase inhibitor"/>
    <property type="match status" value="1"/>
</dbReference>
<evidence type="ECO:0000256" key="3">
    <source>
        <dbReference type="ARBA" id="ARBA00038471"/>
    </source>
</evidence>
<evidence type="ECO:0000313" key="6">
    <source>
        <dbReference type="EMBL" id="KAK8953313.1"/>
    </source>
</evidence>
<feature type="chain" id="PRO_5045563449" description="Pectinesterase inhibitor domain-containing protein" evidence="4">
    <location>
        <begin position="29"/>
        <end position="187"/>
    </location>
</feature>
<sequence>MRRPPTTPLLLLLLLLALSSSLLHPAASTTSHENLLKFFCKHTNFAQLCLKSIHEAEPALPTVNTATVLAALIKAADAKTREARAVAQNLAAGSGFNARTVELLRDCIDFYGEALDHLESAKEAVRAGDPGTRDAMLSAMISDFSTCDEGFEEFGVKSPLAVWCQTLRNMTDNCLAIASLARPQGGY</sequence>
<dbReference type="PANTHER" id="PTHR35357:SF8">
    <property type="entry name" value="OS01G0111000 PROTEIN"/>
    <property type="match status" value="1"/>
</dbReference>
<dbReference type="Proteomes" id="UP001412067">
    <property type="component" value="Unassembled WGS sequence"/>
</dbReference>
<dbReference type="EMBL" id="JBBWWR010000014">
    <property type="protein sequence ID" value="KAK8953313.1"/>
    <property type="molecule type" value="Genomic_DNA"/>
</dbReference>
<gene>
    <name evidence="6" type="ORF">KSP40_PGU015683</name>
</gene>